<keyword evidence="1" id="KW-1133">Transmembrane helix</keyword>
<feature type="transmembrane region" description="Helical" evidence="1">
    <location>
        <begin position="12"/>
        <end position="35"/>
    </location>
</feature>
<keyword evidence="3" id="KW-1185">Reference proteome</keyword>
<evidence type="ECO:0000256" key="1">
    <source>
        <dbReference type="SAM" id="Phobius"/>
    </source>
</evidence>
<comment type="caution">
    <text evidence="2">The sequence shown here is derived from an EMBL/GenBank/DDBJ whole genome shotgun (WGS) entry which is preliminary data.</text>
</comment>
<dbReference type="EMBL" id="AUBJ02000001">
    <property type="protein sequence ID" value="MCP2332283.1"/>
    <property type="molecule type" value="Genomic_DNA"/>
</dbReference>
<keyword evidence="1" id="KW-0812">Transmembrane</keyword>
<sequence>MTTTTPRAKYAIWFTLAMVAVSVGVLVYQLFLVYVPTVFGRDTLRAVRSQESVAYQDTGEEQRFGMEFLDWDGGELLLTADRSEAGTLTQCSVRGADGAWETVRLTYAREYGDLAWRGTPQVAAPGELHCSDNERAQVRVYSEDVERAGEVLSRGWTWRVGLLVVLPLLAAVLAHVVAGALSRRRGAN</sequence>
<name>A0ABT1JII4_ACTCY</name>
<evidence type="ECO:0000313" key="2">
    <source>
        <dbReference type="EMBL" id="MCP2332283.1"/>
    </source>
</evidence>
<gene>
    <name evidence="2" type="ORF">G443_002553</name>
</gene>
<reference evidence="2 3" key="1">
    <citation type="submission" date="2022-06" db="EMBL/GenBank/DDBJ databases">
        <title>Genomic Encyclopedia of Type Strains, Phase I: the one thousand microbial genomes (KMG-I) project.</title>
        <authorList>
            <person name="Kyrpides N."/>
        </authorList>
    </citation>
    <scope>NUCLEOTIDE SEQUENCE [LARGE SCALE GENOMIC DNA]</scope>
    <source>
        <strain evidence="2 3">DSM 43889</strain>
    </source>
</reference>
<accession>A0ABT1JII4</accession>
<keyword evidence="1" id="KW-0472">Membrane</keyword>
<dbReference type="Proteomes" id="UP000791080">
    <property type="component" value="Unassembled WGS sequence"/>
</dbReference>
<evidence type="ECO:0000313" key="3">
    <source>
        <dbReference type="Proteomes" id="UP000791080"/>
    </source>
</evidence>
<protein>
    <recommendedName>
        <fullName evidence="4">DUF3592 domain-containing protein</fullName>
    </recommendedName>
</protein>
<dbReference type="RefSeq" id="WP_026417296.1">
    <property type="nucleotide sequence ID" value="NZ_AUBJ02000001.1"/>
</dbReference>
<feature type="transmembrane region" description="Helical" evidence="1">
    <location>
        <begin position="160"/>
        <end position="181"/>
    </location>
</feature>
<evidence type="ECO:0008006" key="4">
    <source>
        <dbReference type="Google" id="ProtNLM"/>
    </source>
</evidence>
<organism evidence="2 3">
    <name type="scientific">Actinoalloteichus caeruleus DSM 43889</name>
    <dbReference type="NCBI Taxonomy" id="1120930"/>
    <lineage>
        <taxon>Bacteria</taxon>
        <taxon>Bacillati</taxon>
        <taxon>Actinomycetota</taxon>
        <taxon>Actinomycetes</taxon>
        <taxon>Pseudonocardiales</taxon>
        <taxon>Pseudonocardiaceae</taxon>
        <taxon>Actinoalloteichus</taxon>
        <taxon>Actinoalloteichus cyanogriseus</taxon>
    </lineage>
</organism>
<proteinExistence type="predicted"/>